<accession>A0A4Z0V5Z0</accession>
<dbReference type="AlphaFoldDB" id="A0A4Z0V5Z0"/>
<dbReference type="PROSITE" id="PS51257">
    <property type="entry name" value="PROKAR_LIPOPROTEIN"/>
    <property type="match status" value="1"/>
</dbReference>
<name>A0A4Z0V5Z0_9BACT</name>
<protein>
    <submittedName>
        <fullName evidence="1">Uncharacterized protein</fullName>
    </submittedName>
</protein>
<reference evidence="1 2" key="1">
    <citation type="submission" date="2019-02" db="EMBL/GenBank/DDBJ databases">
        <title>Isolation and identification of novel species under the genus Muribaculum.</title>
        <authorList>
            <person name="Miyake S."/>
            <person name="Ding Y."/>
            <person name="Low A."/>
            <person name="Soh M."/>
            <person name="Seedorf H."/>
        </authorList>
    </citation>
    <scope>NUCLEOTIDE SEQUENCE [LARGE SCALE GENOMIC DNA]</scope>
    <source>
        <strain evidence="1 2">TLL-A3</strain>
    </source>
</reference>
<sequence length="123" mass="13654">MNFRVFFCFVVLLTVVACKQQVESQSESASVAVDSLDMRIESDADLASKRNAALLLVDYVKLDGDKYVLDISEDEASELGVSPENYRYQLGEINKTNELIAQMKANGDSIELPDIQTLMRGAK</sequence>
<comment type="caution">
    <text evidence="1">The sequence shown here is derived from an EMBL/GenBank/DDBJ whole genome shotgun (WGS) entry which is preliminary data.</text>
</comment>
<dbReference type="Proteomes" id="UP000297635">
    <property type="component" value="Unassembled WGS sequence"/>
</dbReference>
<dbReference type="RefSeq" id="WP_135470437.1">
    <property type="nucleotide sequence ID" value="NZ_CASGTF010000022.1"/>
</dbReference>
<gene>
    <name evidence="1" type="ORF">EZ315_02820</name>
</gene>
<dbReference type="EMBL" id="SJSA01000001">
    <property type="protein sequence ID" value="TGG39687.1"/>
    <property type="molecule type" value="Genomic_DNA"/>
</dbReference>
<dbReference type="GeneID" id="82148708"/>
<keyword evidence="2" id="KW-1185">Reference proteome</keyword>
<evidence type="ECO:0000313" key="1">
    <source>
        <dbReference type="EMBL" id="TGG39687.1"/>
    </source>
</evidence>
<evidence type="ECO:0000313" key="2">
    <source>
        <dbReference type="Proteomes" id="UP000297635"/>
    </source>
</evidence>
<proteinExistence type="predicted"/>
<organism evidence="1 2">
    <name type="scientific">Duncaniella freteri</name>
    <dbReference type="NCBI Taxonomy" id="2530391"/>
    <lineage>
        <taxon>Bacteria</taxon>
        <taxon>Pseudomonadati</taxon>
        <taxon>Bacteroidota</taxon>
        <taxon>Bacteroidia</taxon>
        <taxon>Bacteroidales</taxon>
        <taxon>Muribaculaceae</taxon>
        <taxon>Duncaniella</taxon>
    </lineage>
</organism>